<proteinExistence type="predicted"/>
<sequence length="133" mass="15214">MKKLSAPVTLFIALSLMAACQEDRNSAVTGNEIHLSDVYPSSFDEVKEIEIVDGTSGDSTLISATDEIKSFLDQLEQVKWEEVRRDEEREGYLWMVKIKSGDEEIQITSYSMGDREFNHNPKFNDYASSYFQK</sequence>
<comment type="caution">
    <text evidence="2">The sequence shown here is derived from an EMBL/GenBank/DDBJ whole genome shotgun (WGS) entry which is preliminary data.</text>
</comment>
<organism evidence="2 3">
    <name type="scientific">Metaplanococcus flavidus</name>
    <dbReference type="NCBI Taxonomy" id="569883"/>
    <lineage>
        <taxon>Bacteria</taxon>
        <taxon>Bacillati</taxon>
        <taxon>Bacillota</taxon>
        <taxon>Bacilli</taxon>
        <taxon>Bacillales</taxon>
        <taxon>Caryophanaceae</taxon>
        <taxon>Metaplanococcus</taxon>
    </lineage>
</organism>
<dbReference type="EMBL" id="JBHTKI010000022">
    <property type="protein sequence ID" value="MFD1032606.1"/>
    <property type="molecule type" value="Genomic_DNA"/>
</dbReference>
<gene>
    <name evidence="2" type="ORF">ACFQ1X_14290</name>
</gene>
<dbReference type="PROSITE" id="PS51257">
    <property type="entry name" value="PROKAR_LIPOPROTEIN"/>
    <property type="match status" value="1"/>
</dbReference>
<protein>
    <recommendedName>
        <fullName evidence="4">Lipoprotein</fullName>
    </recommendedName>
</protein>
<evidence type="ECO:0000256" key="1">
    <source>
        <dbReference type="SAM" id="SignalP"/>
    </source>
</evidence>
<dbReference type="RefSeq" id="WP_144838518.1">
    <property type="nucleotide sequence ID" value="NZ_JBHTKI010000022.1"/>
</dbReference>
<evidence type="ECO:0000313" key="2">
    <source>
        <dbReference type="EMBL" id="MFD1032606.1"/>
    </source>
</evidence>
<feature type="chain" id="PRO_5047422754" description="Lipoprotein" evidence="1">
    <location>
        <begin position="19"/>
        <end position="133"/>
    </location>
</feature>
<dbReference type="Proteomes" id="UP001597109">
    <property type="component" value="Unassembled WGS sequence"/>
</dbReference>
<accession>A0ABW3LFR9</accession>
<evidence type="ECO:0000313" key="3">
    <source>
        <dbReference type="Proteomes" id="UP001597109"/>
    </source>
</evidence>
<name>A0ABW3LFR9_9BACL</name>
<feature type="signal peptide" evidence="1">
    <location>
        <begin position="1"/>
        <end position="18"/>
    </location>
</feature>
<keyword evidence="1" id="KW-0732">Signal</keyword>
<evidence type="ECO:0008006" key="4">
    <source>
        <dbReference type="Google" id="ProtNLM"/>
    </source>
</evidence>
<keyword evidence="3" id="KW-1185">Reference proteome</keyword>
<reference evidence="3" key="1">
    <citation type="journal article" date="2019" name="Int. J. Syst. Evol. Microbiol.">
        <title>The Global Catalogue of Microorganisms (GCM) 10K type strain sequencing project: providing services to taxonomists for standard genome sequencing and annotation.</title>
        <authorList>
            <consortium name="The Broad Institute Genomics Platform"/>
            <consortium name="The Broad Institute Genome Sequencing Center for Infectious Disease"/>
            <person name="Wu L."/>
            <person name="Ma J."/>
        </authorList>
    </citation>
    <scope>NUCLEOTIDE SEQUENCE [LARGE SCALE GENOMIC DNA]</scope>
    <source>
        <strain evidence="3">CCUG 56756</strain>
    </source>
</reference>